<dbReference type="EMBL" id="MHQY01000033">
    <property type="protein sequence ID" value="OHA13206.1"/>
    <property type="molecule type" value="Genomic_DNA"/>
</dbReference>
<evidence type="ECO:0000313" key="2">
    <source>
        <dbReference type="Proteomes" id="UP000177171"/>
    </source>
</evidence>
<comment type="caution">
    <text evidence="1">The sequence shown here is derived from an EMBL/GenBank/DDBJ whole genome shotgun (WGS) entry which is preliminary data.</text>
</comment>
<gene>
    <name evidence="1" type="ORF">A3G49_02470</name>
</gene>
<proteinExistence type="predicted"/>
<dbReference type="SUPFAM" id="SSF53756">
    <property type="entry name" value="UDP-Glycosyltransferase/glycogen phosphorylase"/>
    <property type="match status" value="1"/>
</dbReference>
<protein>
    <submittedName>
        <fullName evidence="1">Uncharacterized protein</fullName>
    </submittedName>
</protein>
<evidence type="ECO:0000313" key="1">
    <source>
        <dbReference type="EMBL" id="OHA13206.1"/>
    </source>
</evidence>
<dbReference type="GO" id="GO:0016020">
    <property type="term" value="C:membrane"/>
    <property type="evidence" value="ECO:0007669"/>
    <property type="project" value="InterPro"/>
</dbReference>
<accession>A0A1G2LNL7</accession>
<name>A0A1G2LNL7_9BACT</name>
<sequence length="439" mass="51012">MEQKYLFEENPNPNAKIAFVVWNANDFYVYKDVYKHLPEAEIVVSDTFYSPIWQRGDEHITDLINLLKRHGVNWRVIRHLNLSDEKEKEIIENFFAKYEIIVALRLWTPLATAMFNSWLFKKKSVLMNYGAGKDIITFAPWVAHFNIVLSDGPREHHYFNLLSNSYIVGVPKYDNWFSQTIDSVKIEQIKNRLDPAKKTLLYLPTHSAFSSLYKFSDAVISLADKYNILIKLHYLNSITEENIVKKFKEHKKIFLFDEKDDLLPLFCLADAVLSDSSSASLEAILVDKPLVILDTQEDEKNMTEEKEYNGLWYSSGQVYSKSIEQQIKKPEMAVGEVVKNPEEVGVAVARSFGAEPRFKENRKRLRDELFSYNDGKCGERAAGVIRKYLHGEIKPEPPMLGMAIRSYFSSQAKEYQLKLRKKEKEIEWLKEIAAGRKKI</sequence>
<dbReference type="InterPro" id="IPR007554">
    <property type="entry name" value="Glycerophosphate_synth"/>
</dbReference>
<dbReference type="AlphaFoldDB" id="A0A1G2LNL7"/>
<organism evidence="1 2">
    <name type="scientific">Candidatus Sungbacteria bacterium RIFCSPLOWO2_12_FULL_41_11</name>
    <dbReference type="NCBI Taxonomy" id="1802286"/>
    <lineage>
        <taxon>Bacteria</taxon>
        <taxon>Candidatus Sungiibacteriota</taxon>
    </lineage>
</organism>
<dbReference type="Proteomes" id="UP000177171">
    <property type="component" value="Unassembled WGS sequence"/>
</dbReference>
<dbReference type="Gene3D" id="3.40.50.12580">
    <property type="match status" value="1"/>
</dbReference>
<dbReference type="Pfam" id="PF04464">
    <property type="entry name" value="Glyphos_transf"/>
    <property type="match status" value="1"/>
</dbReference>
<reference evidence="1 2" key="1">
    <citation type="journal article" date="2016" name="Nat. Commun.">
        <title>Thousands of microbial genomes shed light on interconnected biogeochemical processes in an aquifer system.</title>
        <authorList>
            <person name="Anantharaman K."/>
            <person name="Brown C.T."/>
            <person name="Hug L.A."/>
            <person name="Sharon I."/>
            <person name="Castelle C.J."/>
            <person name="Probst A.J."/>
            <person name="Thomas B.C."/>
            <person name="Singh A."/>
            <person name="Wilkins M.J."/>
            <person name="Karaoz U."/>
            <person name="Brodie E.L."/>
            <person name="Williams K.H."/>
            <person name="Hubbard S.S."/>
            <person name="Banfield J.F."/>
        </authorList>
    </citation>
    <scope>NUCLEOTIDE SEQUENCE [LARGE SCALE GENOMIC DNA]</scope>
</reference>
<dbReference type="GO" id="GO:0047355">
    <property type="term" value="F:CDP-glycerol glycerophosphotransferase activity"/>
    <property type="evidence" value="ECO:0007669"/>
    <property type="project" value="InterPro"/>
</dbReference>
<dbReference type="InterPro" id="IPR043148">
    <property type="entry name" value="TagF_C"/>
</dbReference>